<comment type="caution">
    <text evidence="1">The sequence shown here is derived from an EMBL/GenBank/DDBJ whole genome shotgun (WGS) entry which is preliminary data.</text>
</comment>
<dbReference type="AlphaFoldDB" id="S2DG03"/>
<proteinExistence type="predicted"/>
<accession>S2DG03</accession>
<organism evidence="1 2">
    <name type="scientific">Indibacter alkaliphilus (strain CCUG 57479 / KCTC 22604 / LW1)</name>
    <dbReference type="NCBI Taxonomy" id="1189612"/>
    <lineage>
        <taxon>Bacteria</taxon>
        <taxon>Pseudomonadati</taxon>
        <taxon>Bacteroidota</taxon>
        <taxon>Cytophagia</taxon>
        <taxon>Cytophagales</taxon>
        <taxon>Cyclobacteriaceae</taxon>
    </lineage>
</organism>
<dbReference type="STRING" id="1189612.A33Q_2583"/>
<evidence type="ECO:0000313" key="2">
    <source>
        <dbReference type="Proteomes" id="UP000006073"/>
    </source>
</evidence>
<evidence type="ECO:0000313" key="1">
    <source>
        <dbReference type="EMBL" id="EOZ95990.1"/>
    </source>
</evidence>
<name>S2DG03_INDAL</name>
<reference evidence="1 2" key="1">
    <citation type="journal article" date="2013" name="Genome Announc.">
        <title>Draft Genome Sequence of Indibacter alkaliphilus Strain LW1T, Isolated from Lonar Lake, a Haloalkaline Lake in the Buldana District of Maharashtra, India.</title>
        <authorList>
            <person name="Singh A."/>
            <person name="Kumar Jangir P."/>
            <person name="Sharma R."/>
            <person name="Singh A."/>
            <person name="Kumar Pinnaka A."/>
            <person name="Shivaji S."/>
        </authorList>
    </citation>
    <scope>NUCLEOTIDE SEQUENCE [LARGE SCALE GENOMIC DNA]</scope>
    <source>
        <strain evidence="2">CCUG 57479 / KCTC 22604 / LW1</strain>
    </source>
</reference>
<gene>
    <name evidence="1" type="ORF">A33Q_2583</name>
</gene>
<sequence>MFVKPNILGLVFENSIFLRNKGNLQWISSFINIRVQATIL</sequence>
<dbReference type="Proteomes" id="UP000006073">
    <property type="component" value="Unassembled WGS sequence"/>
</dbReference>
<keyword evidence="2" id="KW-1185">Reference proteome</keyword>
<dbReference type="EMBL" id="ALWO02000036">
    <property type="protein sequence ID" value="EOZ95990.1"/>
    <property type="molecule type" value="Genomic_DNA"/>
</dbReference>
<protein>
    <submittedName>
        <fullName evidence="1">Uncharacterized protein</fullName>
    </submittedName>
</protein>